<dbReference type="InterPro" id="IPR001932">
    <property type="entry name" value="PPM-type_phosphatase-like_dom"/>
</dbReference>
<accession>A0A318HK36</accession>
<dbReference type="RefSeq" id="WP_110317939.1">
    <property type="nucleotide sequence ID" value="NZ_QJJU01000014.1"/>
</dbReference>
<evidence type="ECO:0000259" key="1">
    <source>
        <dbReference type="PROSITE" id="PS51746"/>
    </source>
</evidence>
<dbReference type="Gene3D" id="3.60.40.10">
    <property type="entry name" value="PPM-type phosphatase domain"/>
    <property type="match status" value="1"/>
</dbReference>
<dbReference type="InterPro" id="IPR036457">
    <property type="entry name" value="PPM-type-like_dom_sf"/>
</dbReference>
<dbReference type="PROSITE" id="PS51746">
    <property type="entry name" value="PPM_2"/>
    <property type="match status" value="1"/>
</dbReference>
<dbReference type="AlphaFoldDB" id="A0A318HK36"/>
<comment type="caution">
    <text evidence="2">The sequence shown here is derived from an EMBL/GenBank/DDBJ whole genome shotgun (WGS) entry which is preliminary data.</text>
</comment>
<proteinExistence type="predicted"/>
<reference evidence="3" key="1">
    <citation type="submission" date="2018-05" db="EMBL/GenBank/DDBJ databases">
        <authorList>
            <person name="Deangelis K."/>
            <person name="Huntemann M."/>
            <person name="Clum A."/>
            <person name="Pillay M."/>
            <person name="Palaniappan K."/>
            <person name="Varghese N."/>
            <person name="Mikhailova N."/>
            <person name="Stamatis D."/>
            <person name="Reddy T."/>
            <person name="Daum C."/>
            <person name="Shapiro N."/>
            <person name="Ivanova N."/>
            <person name="Kyrpides N."/>
            <person name="Woyke T."/>
        </authorList>
    </citation>
    <scope>NUCLEOTIDE SEQUENCE [LARGE SCALE GENOMIC DNA]</scope>
    <source>
        <strain evidence="3">GAS496</strain>
    </source>
</reference>
<dbReference type="CDD" id="cd00143">
    <property type="entry name" value="PP2Cc"/>
    <property type="match status" value="1"/>
</dbReference>
<gene>
    <name evidence="2" type="ORF">C8E89_114101</name>
</gene>
<dbReference type="Proteomes" id="UP000247781">
    <property type="component" value="Unassembled WGS sequence"/>
</dbReference>
<evidence type="ECO:0000313" key="3">
    <source>
        <dbReference type="Proteomes" id="UP000247781"/>
    </source>
</evidence>
<dbReference type="SUPFAM" id="SSF81606">
    <property type="entry name" value="PP2C-like"/>
    <property type="match status" value="1"/>
</dbReference>
<reference evidence="2 3" key="2">
    <citation type="submission" date="2018-06" db="EMBL/GenBank/DDBJ databases">
        <title>Sequencing of bacterial isolates from soil warming experiment in Harvard Forest, Massachusetts, USA.</title>
        <authorList>
            <person name="Deangelis K.PhD."/>
        </authorList>
    </citation>
    <scope>NUCLEOTIDE SEQUENCE [LARGE SCALE GENOMIC DNA]</scope>
    <source>
        <strain evidence="2 3">GAS496</strain>
    </source>
</reference>
<organism evidence="2 3">
    <name type="scientific">Mycolicibacterium moriokaense</name>
    <dbReference type="NCBI Taxonomy" id="39691"/>
    <lineage>
        <taxon>Bacteria</taxon>
        <taxon>Bacillati</taxon>
        <taxon>Actinomycetota</taxon>
        <taxon>Actinomycetes</taxon>
        <taxon>Mycobacteriales</taxon>
        <taxon>Mycobacteriaceae</taxon>
        <taxon>Mycolicibacterium</taxon>
    </lineage>
</organism>
<dbReference type="SMART" id="SM00331">
    <property type="entry name" value="PP2C_SIG"/>
    <property type="match status" value="1"/>
</dbReference>
<dbReference type="OrthoDB" id="9801841at2"/>
<keyword evidence="3" id="KW-1185">Reference proteome</keyword>
<protein>
    <submittedName>
        <fullName evidence="2">Serine/threonine protein phosphatase PrpC</fullName>
    </submittedName>
</protein>
<feature type="domain" description="PPM-type phosphatase" evidence="1">
    <location>
        <begin position="83"/>
        <end position="337"/>
    </location>
</feature>
<dbReference type="SMART" id="SM00332">
    <property type="entry name" value="PP2Cc"/>
    <property type="match status" value="1"/>
</dbReference>
<sequence>MTDQPAACPQCAANSSAADRFCENCGAILAAVRRVAIPREAPFLESREGPCSDCGNEKYADGYCSSCGSRRAEPDRDEAQLGRIALITDRGLAHARNEDAAAAGMVAGRDPGRPSAIAVAVCDGVSTSAAAQLAAVAASKAGVGAMLAALAASRSAHAAVLVGLADAAKAAAAAGTGADPSTAPSCTYTAAAVVPTSEGAVQITIGNVGDGRAYWLPEPPLTAQQLTVDDSVAQELITAGAAAESEAVQRGAHTLTRWLGADSEPQPWSDASLQTITATGPGSLLMCTDGLWNYLPDPTDIARLCTGTDSTAAARALVDHALHEGGHDNVTVAVIPIGGLHEFD</sequence>
<evidence type="ECO:0000313" key="2">
    <source>
        <dbReference type="EMBL" id="PXX06328.1"/>
    </source>
</evidence>
<dbReference type="EMBL" id="QJJU01000014">
    <property type="protein sequence ID" value="PXX06328.1"/>
    <property type="molecule type" value="Genomic_DNA"/>
</dbReference>
<name>A0A318HK36_9MYCO</name>